<dbReference type="InterPro" id="IPR005913">
    <property type="entry name" value="dTDP_dehydrorham_reduct"/>
</dbReference>
<accession>A0A6N8IEJ0</accession>
<comment type="function">
    <text evidence="2">Catalyzes the reduction of dTDP-6-deoxy-L-lyxo-4-hexulose to yield dTDP-L-rhamnose.</text>
</comment>
<organism evidence="4 5">
    <name type="scientific">Gordonibacter urolithinfaciens</name>
    <dbReference type="NCBI Taxonomy" id="1335613"/>
    <lineage>
        <taxon>Bacteria</taxon>
        <taxon>Bacillati</taxon>
        <taxon>Actinomycetota</taxon>
        <taxon>Coriobacteriia</taxon>
        <taxon>Eggerthellales</taxon>
        <taxon>Eggerthellaceae</taxon>
        <taxon>Gordonibacter</taxon>
    </lineage>
</organism>
<dbReference type="EC" id="1.1.1.133" evidence="2"/>
<dbReference type="GO" id="GO:0008831">
    <property type="term" value="F:dTDP-4-dehydrorhamnose reductase activity"/>
    <property type="evidence" value="ECO:0007669"/>
    <property type="project" value="UniProtKB-EC"/>
</dbReference>
<dbReference type="AlphaFoldDB" id="A0A6N8IEJ0"/>
<dbReference type="UniPathway" id="UPA00124"/>
<keyword evidence="2" id="KW-0521">NADP</keyword>
<evidence type="ECO:0000259" key="3">
    <source>
        <dbReference type="Pfam" id="PF04321"/>
    </source>
</evidence>
<feature type="domain" description="RmlD-like substrate binding" evidence="3">
    <location>
        <begin position="1"/>
        <end position="140"/>
    </location>
</feature>
<dbReference type="EMBL" id="WPOC01000002">
    <property type="protein sequence ID" value="MVN14182.1"/>
    <property type="molecule type" value="Genomic_DNA"/>
</dbReference>
<evidence type="ECO:0000256" key="1">
    <source>
        <dbReference type="ARBA" id="ARBA00010944"/>
    </source>
</evidence>
<dbReference type="Proteomes" id="UP000468327">
    <property type="component" value="Unassembled WGS sequence"/>
</dbReference>
<dbReference type="Pfam" id="PF04321">
    <property type="entry name" value="RmlD_sub_bind"/>
    <property type="match status" value="1"/>
</dbReference>
<keyword evidence="5" id="KW-1185">Reference proteome</keyword>
<dbReference type="GO" id="GO:0019305">
    <property type="term" value="P:dTDP-rhamnose biosynthetic process"/>
    <property type="evidence" value="ECO:0007669"/>
    <property type="project" value="UniProtKB-UniPathway"/>
</dbReference>
<dbReference type="Gene3D" id="3.40.50.720">
    <property type="entry name" value="NAD(P)-binding Rossmann-like Domain"/>
    <property type="match status" value="1"/>
</dbReference>
<dbReference type="CDD" id="cd05254">
    <property type="entry name" value="dTDP_HR_like_SDR_e"/>
    <property type="match status" value="1"/>
</dbReference>
<dbReference type="PANTHER" id="PTHR10491">
    <property type="entry name" value="DTDP-4-DEHYDRORHAMNOSE REDUCTASE"/>
    <property type="match status" value="1"/>
</dbReference>
<comment type="pathway">
    <text evidence="2">Carbohydrate biosynthesis; dTDP-L-rhamnose biosynthesis.</text>
</comment>
<protein>
    <recommendedName>
        <fullName evidence="2">dTDP-4-dehydrorhamnose reductase</fullName>
        <ecNumber evidence="2">1.1.1.133</ecNumber>
    </recommendedName>
</protein>
<dbReference type="RefSeq" id="WP_157007348.1">
    <property type="nucleotide sequence ID" value="NZ_DBEZYS010000139.1"/>
</dbReference>
<sequence>MRFLVLGASGMAGHVIALHLKERGHDVVGFSRRRVGFVESVAGDAMDAALLERVVREGGFDVVVNAVGVLNRDAEEHRDRASYLNAYLPHRLAALTADLPTRVVHMSTDCVFRGNTGPYTESSFPDGETFYDRSKALGELVDAKNLTLRNSIVGPDVNEEGIGLFNWFMRQEGPVKGFTGAIWTGLTTVELARAIEAAALEGATGLVNLVPDESISKFELLRLFNERLRGGRVEIVPSGGLSLDKTLVRTSGALSFRAAPYEEQVREMAAWIRSHADLYPHYGLDR</sequence>
<dbReference type="InterPro" id="IPR029903">
    <property type="entry name" value="RmlD-like-bd"/>
</dbReference>
<comment type="similarity">
    <text evidence="1 2">Belongs to the dTDP-4-dehydrorhamnose reductase family.</text>
</comment>
<proteinExistence type="inferred from homology"/>
<dbReference type="SUPFAM" id="SSF51735">
    <property type="entry name" value="NAD(P)-binding Rossmann-fold domains"/>
    <property type="match status" value="1"/>
</dbReference>
<comment type="caution">
    <text evidence="4">The sequence shown here is derived from an EMBL/GenBank/DDBJ whole genome shotgun (WGS) entry which is preliminary data.</text>
</comment>
<gene>
    <name evidence="4" type="ORF">GO738_02250</name>
</gene>
<dbReference type="PANTHER" id="PTHR10491:SF4">
    <property type="entry name" value="METHIONINE ADENOSYLTRANSFERASE 2 SUBUNIT BETA"/>
    <property type="match status" value="1"/>
</dbReference>
<evidence type="ECO:0000313" key="5">
    <source>
        <dbReference type="Proteomes" id="UP000468327"/>
    </source>
</evidence>
<evidence type="ECO:0000313" key="4">
    <source>
        <dbReference type="EMBL" id="MVN14182.1"/>
    </source>
</evidence>
<keyword evidence="2" id="KW-0560">Oxidoreductase</keyword>
<name>A0A6N8IEJ0_9ACTN</name>
<reference evidence="4 5" key="1">
    <citation type="submission" date="2019-11" db="EMBL/GenBank/DDBJ databases">
        <title>Whole genome shotgun sequencing (WGS) data from Adlercreutzia equolifaciens ResAG-91, Eggerthella lenta MRI-F36, MRI-F37, MRI-F40, ResAG-49, ResAG-88, ResAG-121, ResAG-145, and Gordonibacter sp. ResAG-5, ResAG-26, ResAG-43, ResAG-50, ResAG-59.</title>
        <authorList>
            <person name="Stoll D.A."/>
            <person name="Danylec N."/>
            <person name="Franz C.M.A.P."/>
            <person name="Huch M."/>
        </authorList>
    </citation>
    <scope>NUCLEOTIDE SEQUENCE [LARGE SCALE GENOMIC DNA]</scope>
    <source>
        <strain evidence="4 5">ResAG-59</strain>
    </source>
</reference>
<dbReference type="GO" id="GO:0005829">
    <property type="term" value="C:cytosol"/>
    <property type="evidence" value="ECO:0007669"/>
    <property type="project" value="TreeGrafter"/>
</dbReference>
<dbReference type="InterPro" id="IPR036291">
    <property type="entry name" value="NAD(P)-bd_dom_sf"/>
</dbReference>
<evidence type="ECO:0000256" key="2">
    <source>
        <dbReference type="RuleBase" id="RU364082"/>
    </source>
</evidence>